<name>A0A7V8VH37_9BACT</name>
<dbReference type="Proteomes" id="UP000542342">
    <property type="component" value="Unassembled WGS sequence"/>
</dbReference>
<accession>A0A7V8VH37</accession>
<dbReference type="RefSeq" id="WP_194539803.1">
    <property type="nucleotide sequence ID" value="NZ_JACEFB010000024.1"/>
</dbReference>
<sequence length="268" mass="29690">MPLSEVDDTGAWEVVYNLRVADYRTYFVGDDTWSFAAWAHNAYTIKRNGAAAPAGVSIAWSNADEKDIGQQYQAQNRSLRPTSQRVNDTTLEMCLNKDAGCALVFTPSSGSTIITHGFANEGLMNYSLSPRYNKAFYEQLVNKLKARLADTPDAREQALIQELIAALPRSLGNWIRYDATPHAEAKAFCRLLDLLLLEDSGLLPLWSGKLTFVVDGVFNSSPHYGGPCPACTLRLLSLKQLLGSQAAIQVIYNQDFKCPQWITLQFTG</sequence>
<organism evidence="1 2">
    <name type="scientific">Thermogemmata fonticola</name>
    <dbReference type="NCBI Taxonomy" id="2755323"/>
    <lineage>
        <taxon>Bacteria</taxon>
        <taxon>Pseudomonadati</taxon>
        <taxon>Planctomycetota</taxon>
        <taxon>Planctomycetia</taxon>
        <taxon>Gemmatales</taxon>
        <taxon>Gemmataceae</taxon>
        <taxon>Thermogemmata</taxon>
    </lineage>
</organism>
<evidence type="ECO:0000313" key="1">
    <source>
        <dbReference type="EMBL" id="MBA2227939.1"/>
    </source>
</evidence>
<reference evidence="1 2" key="1">
    <citation type="submission" date="2020-07" db="EMBL/GenBank/DDBJ databases">
        <title>Thermogemmata thermophila gen. nov., sp. nov., a novel moderate thermophilic planctomycete from a Kamchatka hot spring.</title>
        <authorList>
            <person name="Elcheninov A.G."/>
            <person name="Podosokorskaya O.A."/>
            <person name="Kovaleva O.L."/>
            <person name="Novikov A."/>
            <person name="Bonch-Osmolovskaya E.A."/>
            <person name="Toshchakov S.V."/>
            <person name="Kublanov I.V."/>
        </authorList>
    </citation>
    <scope>NUCLEOTIDE SEQUENCE [LARGE SCALE GENOMIC DNA]</scope>
    <source>
        <strain evidence="1 2">2918</strain>
    </source>
</reference>
<protein>
    <submittedName>
        <fullName evidence="1">Uncharacterized protein</fullName>
    </submittedName>
</protein>
<dbReference type="EMBL" id="JACEFB010000024">
    <property type="protein sequence ID" value="MBA2227939.1"/>
    <property type="molecule type" value="Genomic_DNA"/>
</dbReference>
<gene>
    <name evidence="1" type="ORF">H0921_17405</name>
</gene>
<keyword evidence="2" id="KW-1185">Reference proteome</keyword>
<dbReference type="AlphaFoldDB" id="A0A7V8VH37"/>
<comment type="caution">
    <text evidence="1">The sequence shown here is derived from an EMBL/GenBank/DDBJ whole genome shotgun (WGS) entry which is preliminary data.</text>
</comment>
<proteinExistence type="predicted"/>
<evidence type="ECO:0000313" key="2">
    <source>
        <dbReference type="Proteomes" id="UP000542342"/>
    </source>
</evidence>